<keyword evidence="3" id="KW-0472">Membrane</keyword>
<dbReference type="EMBL" id="JABFUD020000019">
    <property type="protein sequence ID" value="KAI5065343.1"/>
    <property type="molecule type" value="Genomic_DNA"/>
</dbReference>
<dbReference type="Proteomes" id="UP000886520">
    <property type="component" value="Chromosome 19"/>
</dbReference>
<name>A0A9D4UD64_ADICA</name>
<reference evidence="4" key="1">
    <citation type="submission" date="2021-01" db="EMBL/GenBank/DDBJ databases">
        <title>Adiantum capillus-veneris genome.</title>
        <authorList>
            <person name="Fang Y."/>
            <person name="Liao Q."/>
        </authorList>
    </citation>
    <scope>NUCLEOTIDE SEQUENCE</scope>
    <source>
        <strain evidence="4">H3</strain>
        <tissue evidence="4">Leaf</tissue>
    </source>
</reference>
<evidence type="ECO:0000313" key="5">
    <source>
        <dbReference type="Proteomes" id="UP000886520"/>
    </source>
</evidence>
<dbReference type="AlphaFoldDB" id="A0A9D4UD64"/>
<accession>A0A9D4UD64</accession>
<feature type="coiled-coil region" evidence="1">
    <location>
        <begin position="440"/>
        <end position="467"/>
    </location>
</feature>
<dbReference type="PANTHER" id="PTHR33476:SF22">
    <property type="entry name" value="PROTEIN POLAR LOCALIZATION DURING ASYMMETRIC DIVISION AND REDISTRIBUTION"/>
    <property type="match status" value="1"/>
</dbReference>
<feature type="transmembrane region" description="Helical" evidence="3">
    <location>
        <begin position="234"/>
        <end position="253"/>
    </location>
</feature>
<dbReference type="PANTHER" id="PTHR33476">
    <property type="entry name" value="EMB|CAB62613.1"/>
    <property type="match status" value="1"/>
</dbReference>
<keyword evidence="3" id="KW-0812">Transmembrane</keyword>
<keyword evidence="3" id="KW-1133">Transmembrane helix</keyword>
<evidence type="ECO:0000256" key="1">
    <source>
        <dbReference type="SAM" id="Coils"/>
    </source>
</evidence>
<feature type="region of interest" description="Disordered" evidence="2">
    <location>
        <begin position="43"/>
        <end position="84"/>
    </location>
</feature>
<evidence type="ECO:0000256" key="3">
    <source>
        <dbReference type="SAM" id="Phobius"/>
    </source>
</evidence>
<organism evidence="4 5">
    <name type="scientific">Adiantum capillus-veneris</name>
    <name type="common">Maidenhair fern</name>
    <dbReference type="NCBI Taxonomy" id="13818"/>
    <lineage>
        <taxon>Eukaryota</taxon>
        <taxon>Viridiplantae</taxon>
        <taxon>Streptophyta</taxon>
        <taxon>Embryophyta</taxon>
        <taxon>Tracheophyta</taxon>
        <taxon>Polypodiopsida</taxon>
        <taxon>Polypodiidae</taxon>
        <taxon>Polypodiales</taxon>
        <taxon>Pteridineae</taxon>
        <taxon>Pteridaceae</taxon>
        <taxon>Vittarioideae</taxon>
        <taxon>Adiantum</taxon>
    </lineage>
</organism>
<evidence type="ECO:0000313" key="4">
    <source>
        <dbReference type="EMBL" id="KAI5065343.1"/>
    </source>
</evidence>
<gene>
    <name evidence="4" type="ORF">GOP47_0020038</name>
</gene>
<evidence type="ECO:0000256" key="2">
    <source>
        <dbReference type="SAM" id="MobiDB-lite"/>
    </source>
</evidence>
<dbReference type="OrthoDB" id="1916242at2759"/>
<dbReference type="GO" id="GO:0008356">
    <property type="term" value="P:asymmetric cell division"/>
    <property type="evidence" value="ECO:0007669"/>
    <property type="project" value="InterPro"/>
</dbReference>
<protein>
    <submittedName>
        <fullName evidence="4">Uncharacterized protein</fullName>
    </submittedName>
</protein>
<proteinExistence type="predicted"/>
<sequence>MLRRLLMRIYNGRSPPAVFGINALATHFTSAAGSGCLTHFWKSSRKPKGASGGITNDDDAEYSGSSGHSTETRKCQYVPSSKRRSAKRRFHHKWRCPKLSEGGGTVVDGWLTTDFQNPPLDDSESWGVLALHNNVGADACSCPSTPKHSERSHDAALGYPTSGINSSSRCPVGSTFNALCPQNCYEFICDGNKVSSNSTGAFSQIFKEGSKEARKYSLCGAGFPLKGKNLSNMLLFNFGVGVGMIVGMLFAIMSNKHVSRQIIEQLEEVMSALKSLEGEIQGRRKLRLGNKDRGDARDYISLEQSPSVLQKVCRLVEQVRISMVENFASVTDCHCSQERARLEAELEAELERMELDLKCKDTELSRQPSCANEDDLGVGCILQDDLSTRHFPCDIDVHSSSINGNKFSRALINYGDSAVPPAELAKRLYEVLETRQGQKIIELEAEIKRLDNGLQVKEQQCQAWKQRVYNLLQETACPSCQKDLYVEVENTSVKNVSSTTSIEDLFVARLERPVPLFPNNEDPLSNPVDNVHSTYSSTSQVRICHGNDSYDKACEGWLLPLNDTGSGSPRQLHIGLLDDTDKRELRSRLSMTTTEPEVMDVFYGSVSSCSSNNAVMDILGSASCSRTSMDRAQESHNNHLRSDVELTTSNEQEFFGVEWDSRSYPEIICPSQDICGQDIIDIHESSGQCGWILEWNSSEDSCNSSDSDEELGQMLIERIVQKGREGVLMVEAAKSIMASLDLDDTSLDKGIPSC</sequence>
<dbReference type="InterPro" id="IPR040348">
    <property type="entry name" value="POLAR-like"/>
</dbReference>
<keyword evidence="5" id="KW-1185">Reference proteome</keyword>
<keyword evidence="1" id="KW-0175">Coiled coil</keyword>
<comment type="caution">
    <text evidence="4">The sequence shown here is derived from an EMBL/GenBank/DDBJ whole genome shotgun (WGS) entry which is preliminary data.</text>
</comment>